<evidence type="ECO:0000313" key="1">
    <source>
        <dbReference type="EMBL" id="MDC2829103.1"/>
    </source>
</evidence>
<reference evidence="1" key="1">
    <citation type="submission" date="2023-01" db="EMBL/GenBank/DDBJ databases">
        <title>Genome analysis of 13 Lactobacillus isolated from gut of wild boar.</title>
        <authorList>
            <person name="Papp P."/>
            <person name="Libisch B."/>
            <person name="Nagy T."/>
            <person name="Olasz F."/>
        </authorList>
    </citation>
    <scope>NUCLEOTIDE SEQUENCE</scope>
    <source>
        <strain evidence="1">F146</strain>
    </source>
</reference>
<proteinExistence type="predicted"/>
<comment type="caution">
    <text evidence="1">The sequence shown here is derived from an EMBL/GenBank/DDBJ whole genome shotgun (WGS) entry which is preliminary data.</text>
</comment>
<dbReference type="EMBL" id="JAQONE010000005">
    <property type="protein sequence ID" value="MDC2829103.1"/>
    <property type="molecule type" value="Genomic_DNA"/>
</dbReference>
<sequence>MAGKRTHIRLNSKNSELTSLIRGVNRLICLICWIEVGLSCLYFVRTDNWRVTALMLQFTPIRYFFFDIAPEKAQKRPPSLDRSIPLAIFVRYLSRRFPIPQGSFLADIFGLFLASCRASVNGYALLWFDTFTFFFKDKTVDGLPTDGDGNIKFLHDNDRLKAIQDKLESSDDEESTKRLNATYEEWKKTRIASELDQWDFPIRRYLNPTDDYFKINEIGSRLMDDTYSSKTTKSKQKTNQ</sequence>
<protein>
    <submittedName>
        <fullName evidence="1">Uncharacterized protein</fullName>
    </submittedName>
</protein>
<accession>A0AAJ1HQZ3</accession>
<organism evidence="1 2">
    <name type="scientific">Limosilactobacillus mucosae</name>
    <name type="common">Lactobacillus mucosae</name>
    <dbReference type="NCBI Taxonomy" id="97478"/>
    <lineage>
        <taxon>Bacteria</taxon>
        <taxon>Bacillati</taxon>
        <taxon>Bacillota</taxon>
        <taxon>Bacilli</taxon>
        <taxon>Lactobacillales</taxon>
        <taxon>Lactobacillaceae</taxon>
        <taxon>Limosilactobacillus</taxon>
    </lineage>
</organism>
<dbReference type="RefSeq" id="WP_272225762.1">
    <property type="nucleotide sequence ID" value="NZ_JAQONE010000005.1"/>
</dbReference>
<dbReference type="Proteomes" id="UP001220670">
    <property type="component" value="Unassembled WGS sequence"/>
</dbReference>
<dbReference type="AlphaFoldDB" id="A0AAJ1HQZ3"/>
<name>A0AAJ1HQZ3_LIMMU</name>
<gene>
    <name evidence="1" type="ORF">PO250_01970</name>
</gene>
<evidence type="ECO:0000313" key="2">
    <source>
        <dbReference type="Proteomes" id="UP001220670"/>
    </source>
</evidence>